<dbReference type="Gene3D" id="3.10.180.10">
    <property type="entry name" value="2,3-Dihydroxybiphenyl 1,2-Dioxygenase, domain 1"/>
    <property type="match status" value="1"/>
</dbReference>
<dbReference type="InterPro" id="IPR041581">
    <property type="entry name" value="Glyoxalase_6"/>
</dbReference>
<feature type="domain" description="Glyoxalase-like" evidence="1">
    <location>
        <begin position="10"/>
        <end position="112"/>
    </location>
</feature>
<accession>A0ABV3GWW2</accession>
<sequence>MPHYSKLCRIVIDVEERHHADELAFWQAATGTALENFPSFPEFHGAMLGSGDFGLLLQRLDEGPARVHLDFHTDDVEAETARLERLGAKRVRHLDGRWWIMEDPAGLRFCVVPEPPGALHDGNAQRWED</sequence>
<dbReference type="InterPro" id="IPR029068">
    <property type="entry name" value="Glyas_Bleomycin-R_OHBP_Dase"/>
</dbReference>
<evidence type="ECO:0000259" key="1">
    <source>
        <dbReference type="Pfam" id="PF18029"/>
    </source>
</evidence>
<proteinExistence type="predicted"/>
<dbReference type="PANTHER" id="PTHR35908">
    <property type="entry name" value="HYPOTHETICAL FUSION PROTEIN"/>
    <property type="match status" value="1"/>
</dbReference>
<name>A0ABV3GWW2_9ACTN</name>
<reference evidence="2 3" key="1">
    <citation type="submission" date="2024-06" db="EMBL/GenBank/DDBJ databases">
        <title>The Natural Products Discovery Center: Release of the First 8490 Sequenced Strains for Exploring Actinobacteria Biosynthetic Diversity.</title>
        <authorList>
            <person name="Kalkreuter E."/>
            <person name="Kautsar S.A."/>
            <person name="Yang D."/>
            <person name="Bader C.D."/>
            <person name="Teijaro C.N."/>
            <person name="Fluegel L."/>
            <person name="Davis C.M."/>
            <person name="Simpson J.R."/>
            <person name="Lauterbach L."/>
            <person name="Steele A.D."/>
            <person name="Gui C."/>
            <person name="Meng S."/>
            <person name="Li G."/>
            <person name="Viehrig K."/>
            <person name="Ye F."/>
            <person name="Su P."/>
            <person name="Kiefer A.F."/>
            <person name="Nichols A."/>
            <person name="Cepeda A.J."/>
            <person name="Yan W."/>
            <person name="Fan B."/>
            <person name="Jiang Y."/>
            <person name="Adhikari A."/>
            <person name="Zheng C.-J."/>
            <person name="Schuster L."/>
            <person name="Cowan T.M."/>
            <person name="Smanski M.J."/>
            <person name="Chevrette M.G."/>
            <person name="De Carvalho L.P.S."/>
            <person name="Shen B."/>
        </authorList>
    </citation>
    <scope>NUCLEOTIDE SEQUENCE [LARGE SCALE GENOMIC DNA]</scope>
    <source>
        <strain evidence="2 3">NPDC049574</strain>
    </source>
</reference>
<dbReference type="Pfam" id="PF18029">
    <property type="entry name" value="Glyoxalase_6"/>
    <property type="match status" value="1"/>
</dbReference>
<gene>
    <name evidence="2" type="ORF">AB0K40_04675</name>
</gene>
<dbReference type="Proteomes" id="UP001552427">
    <property type="component" value="Unassembled WGS sequence"/>
</dbReference>
<comment type="caution">
    <text evidence="2">The sequence shown here is derived from an EMBL/GenBank/DDBJ whole genome shotgun (WGS) entry which is preliminary data.</text>
</comment>
<protein>
    <submittedName>
        <fullName evidence="2">VOC family protein</fullName>
    </submittedName>
</protein>
<keyword evidence="3" id="KW-1185">Reference proteome</keyword>
<dbReference type="PANTHER" id="PTHR35908:SF1">
    <property type="entry name" value="CONSERVED PROTEIN"/>
    <property type="match status" value="1"/>
</dbReference>
<dbReference type="RefSeq" id="WP_364445210.1">
    <property type="nucleotide sequence ID" value="NZ_JBFARM010000002.1"/>
</dbReference>
<dbReference type="EMBL" id="JBFARM010000002">
    <property type="protein sequence ID" value="MEV4284776.1"/>
    <property type="molecule type" value="Genomic_DNA"/>
</dbReference>
<organism evidence="2 3">
    <name type="scientific">Nonomuraea bangladeshensis</name>
    <dbReference type="NCBI Taxonomy" id="404385"/>
    <lineage>
        <taxon>Bacteria</taxon>
        <taxon>Bacillati</taxon>
        <taxon>Actinomycetota</taxon>
        <taxon>Actinomycetes</taxon>
        <taxon>Streptosporangiales</taxon>
        <taxon>Streptosporangiaceae</taxon>
        <taxon>Nonomuraea</taxon>
    </lineage>
</organism>
<evidence type="ECO:0000313" key="2">
    <source>
        <dbReference type="EMBL" id="MEV4284776.1"/>
    </source>
</evidence>
<evidence type="ECO:0000313" key="3">
    <source>
        <dbReference type="Proteomes" id="UP001552427"/>
    </source>
</evidence>
<dbReference type="SUPFAM" id="SSF54593">
    <property type="entry name" value="Glyoxalase/Bleomycin resistance protein/Dihydroxybiphenyl dioxygenase"/>
    <property type="match status" value="1"/>
</dbReference>